<dbReference type="RefSeq" id="WP_090091596.1">
    <property type="nucleotide sequence ID" value="NZ_FOMG01000015.1"/>
</dbReference>
<keyword evidence="1" id="KW-0694">RNA-binding</keyword>
<dbReference type="OrthoDB" id="9812787at2"/>
<dbReference type="AlphaFoldDB" id="A0A1I1NF22"/>
<dbReference type="InterPro" id="IPR040591">
    <property type="entry name" value="RqcP2_RBD"/>
</dbReference>
<organism evidence="3 4">
    <name type="scientific">Clostridium uliginosum</name>
    <dbReference type="NCBI Taxonomy" id="119641"/>
    <lineage>
        <taxon>Bacteria</taxon>
        <taxon>Bacillati</taxon>
        <taxon>Bacillota</taxon>
        <taxon>Clostridia</taxon>
        <taxon>Eubacteriales</taxon>
        <taxon>Clostridiaceae</taxon>
        <taxon>Clostridium</taxon>
    </lineage>
</organism>
<reference evidence="3 4" key="1">
    <citation type="submission" date="2016-10" db="EMBL/GenBank/DDBJ databases">
        <authorList>
            <person name="de Groot N.N."/>
        </authorList>
    </citation>
    <scope>NUCLEOTIDE SEQUENCE [LARGE SCALE GENOMIC DNA]</scope>
    <source>
        <strain evidence="3 4">DSM 12992</strain>
    </source>
</reference>
<dbReference type="Proteomes" id="UP000199263">
    <property type="component" value="Unassembled WGS sequence"/>
</dbReference>
<dbReference type="Gene3D" id="3.30.70.330">
    <property type="match status" value="1"/>
</dbReference>
<dbReference type="GO" id="GO:0003723">
    <property type="term" value="F:RNA binding"/>
    <property type="evidence" value="ECO:0007669"/>
    <property type="project" value="UniProtKB-KW"/>
</dbReference>
<accession>A0A1I1NF22</accession>
<dbReference type="STRING" id="119641.SAMN05421842_11520"/>
<dbReference type="CDD" id="cd00165">
    <property type="entry name" value="S4"/>
    <property type="match status" value="1"/>
</dbReference>
<dbReference type="PROSITE" id="PS50889">
    <property type="entry name" value="S4"/>
    <property type="match status" value="1"/>
</dbReference>
<dbReference type="InterPro" id="IPR036986">
    <property type="entry name" value="S4_RNA-bd_sf"/>
</dbReference>
<name>A0A1I1NF22_9CLOT</name>
<evidence type="ECO:0000259" key="2">
    <source>
        <dbReference type="SMART" id="SM00363"/>
    </source>
</evidence>
<dbReference type="Gene3D" id="3.10.290.10">
    <property type="entry name" value="RNA-binding S4 domain"/>
    <property type="match status" value="1"/>
</dbReference>
<keyword evidence="4" id="KW-1185">Reference proteome</keyword>
<protein>
    <submittedName>
        <fullName evidence="3">RNA-binding protein YlmH, contains S4-like domain</fullName>
    </submittedName>
</protein>
<dbReference type="EMBL" id="FOMG01000015">
    <property type="protein sequence ID" value="SFC96137.1"/>
    <property type="molecule type" value="Genomic_DNA"/>
</dbReference>
<evidence type="ECO:0000313" key="4">
    <source>
        <dbReference type="Proteomes" id="UP000199263"/>
    </source>
</evidence>
<dbReference type="InterPro" id="IPR002942">
    <property type="entry name" value="S4_RNA-bd"/>
</dbReference>
<proteinExistence type="predicted"/>
<sequence length="254" mass="29445">MKEQIVKYFGEEDRADALNLYEKYMLALDKDIPVFGKYFYTPNVWKWFQKKCTTNRFKVESKGLFENAERRMISFNNIYESPFPMKLVKIESKSKFSILQHRDFLGGILSLGIERNKIGDLLVVNNVCYLPVHEDIINFLLYNVDKIGKTPCSITEIEEGVEFPDIRLQEEIILISSLRIDGIVSKITKLSRAKAQLLIDQGQILIDYTKVKDKSYEVKEEERITIKGTGKFIIGNVIGNSKSGKYKMIIKKYT</sequence>
<dbReference type="SUPFAM" id="SSF55174">
    <property type="entry name" value="Alpha-L RNA-binding motif"/>
    <property type="match status" value="1"/>
</dbReference>
<dbReference type="Pfam" id="PF01479">
    <property type="entry name" value="S4"/>
    <property type="match status" value="1"/>
</dbReference>
<dbReference type="Pfam" id="PF17774">
    <property type="entry name" value="YlmH_RBD"/>
    <property type="match status" value="1"/>
</dbReference>
<evidence type="ECO:0000313" key="3">
    <source>
        <dbReference type="EMBL" id="SFC96137.1"/>
    </source>
</evidence>
<dbReference type="SMART" id="SM00363">
    <property type="entry name" value="S4"/>
    <property type="match status" value="1"/>
</dbReference>
<dbReference type="InterPro" id="IPR012677">
    <property type="entry name" value="Nucleotide-bd_a/b_plait_sf"/>
</dbReference>
<gene>
    <name evidence="3" type="ORF">SAMN05421842_11520</name>
</gene>
<evidence type="ECO:0000256" key="1">
    <source>
        <dbReference type="PROSITE-ProRule" id="PRU00182"/>
    </source>
</evidence>
<feature type="domain" description="RNA-binding S4" evidence="2">
    <location>
        <begin position="178"/>
        <end position="238"/>
    </location>
</feature>